<proteinExistence type="predicted"/>
<comment type="caution">
    <text evidence="3">The sequence shown here is derived from an EMBL/GenBank/DDBJ whole genome shotgun (WGS) entry which is preliminary data.</text>
</comment>
<dbReference type="Proteomes" id="UP000253769">
    <property type="component" value="Unassembled WGS sequence"/>
</dbReference>
<dbReference type="SUPFAM" id="SSF54523">
    <property type="entry name" value="Pili subunits"/>
    <property type="match status" value="1"/>
</dbReference>
<evidence type="ECO:0000313" key="3">
    <source>
        <dbReference type="EMBL" id="RDE18321.1"/>
    </source>
</evidence>
<keyword evidence="4" id="KW-1185">Reference proteome</keyword>
<name>A0A369WAK4_9GAMM</name>
<evidence type="ECO:0000313" key="4">
    <source>
        <dbReference type="Proteomes" id="UP000253769"/>
    </source>
</evidence>
<dbReference type="RefSeq" id="WP_114696897.1">
    <property type="nucleotide sequence ID" value="NZ_QQOH01000005.1"/>
</dbReference>
<accession>A0A369WAK4</accession>
<keyword evidence="1" id="KW-0472">Membrane</keyword>
<protein>
    <recommendedName>
        <fullName evidence="2">Type II secretion system protein GspG C-terminal domain-containing protein</fullName>
    </recommendedName>
</protein>
<dbReference type="InterPro" id="IPR013545">
    <property type="entry name" value="T2SS_protein-GspG_C"/>
</dbReference>
<sequence>MGLNRKDISLLDLVIVMLCVLVVVVISAHYVEALESPQQADARRARDGLMIIESAVGGYGTDRGVGPPSSAAGGLQVLVEAGYLPGIPVDPWGQPYQYQYPGAYDIMDIWSRGPDRVDSEDDIVSWDRYGNLVRDLGVK</sequence>
<evidence type="ECO:0000256" key="1">
    <source>
        <dbReference type="SAM" id="Phobius"/>
    </source>
</evidence>
<dbReference type="InterPro" id="IPR045584">
    <property type="entry name" value="Pilin-like"/>
</dbReference>
<feature type="transmembrane region" description="Helical" evidence="1">
    <location>
        <begin position="12"/>
        <end position="31"/>
    </location>
</feature>
<gene>
    <name evidence="3" type="ORF">DV711_16815</name>
</gene>
<keyword evidence="1" id="KW-0812">Transmembrane</keyword>
<feature type="domain" description="Type II secretion system protein GspG C-terminal" evidence="2">
    <location>
        <begin position="34"/>
        <end position="122"/>
    </location>
</feature>
<dbReference type="AlphaFoldDB" id="A0A369WAK4"/>
<organism evidence="3 4">
    <name type="scientific">Motiliproteus coralliicola</name>
    <dbReference type="NCBI Taxonomy" id="2283196"/>
    <lineage>
        <taxon>Bacteria</taxon>
        <taxon>Pseudomonadati</taxon>
        <taxon>Pseudomonadota</taxon>
        <taxon>Gammaproteobacteria</taxon>
        <taxon>Oceanospirillales</taxon>
        <taxon>Oceanospirillaceae</taxon>
        <taxon>Motiliproteus</taxon>
    </lineage>
</organism>
<keyword evidence="1" id="KW-1133">Transmembrane helix</keyword>
<dbReference type="Gene3D" id="3.30.700.10">
    <property type="entry name" value="Glycoprotein, Type 4 Pilin"/>
    <property type="match status" value="1"/>
</dbReference>
<reference evidence="3 4" key="1">
    <citation type="submission" date="2018-07" db="EMBL/GenBank/DDBJ databases">
        <title>Motiliproteus coralliicola sp. nov., a bacterium isolated from Coral.</title>
        <authorList>
            <person name="Wang G."/>
        </authorList>
    </citation>
    <scope>NUCLEOTIDE SEQUENCE [LARGE SCALE GENOMIC DNA]</scope>
    <source>
        <strain evidence="3 4">C34</strain>
    </source>
</reference>
<dbReference type="Pfam" id="PF08334">
    <property type="entry name" value="T2SSG"/>
    <property type="match status" value="1"/>
</dbReference>
<evidence type="ECO:0000259" key="2">
    <source>
        <dbReference type="Pfam" id="PF08334"/>
    </source>
</evidence>
<dbReference type="EMBL" id="QQOH01000005">
    <property type="protein sequence ID" value="RDE18321.1"/>
    <property type="molecule type" value="Genomic_DNA"/>
</dbReference>